<sequence length="101" mass="10288">MSATGGAADETVVKLARRNTTPLAVTAPNKAVAIGIAIPHSEPKANKSSNAPSNSPISSAWFAKALMGTFQVSATTPPTATVRPAARAFSNALFTCEYGLA</sequence>
<dbReference type="AlphaFoldDB" id="A0A6J6B998"/>
<accession>A0A6J6B998</accession>
<protein>
    <submittedName>
        <fullName evidence="1">Unannotated protein</fullName>
    </submittedName>
</protein>
<gene>
    <name evidence="1" type="ORF">UFOPK1358_00669</name>
</gene>
<reference evidence="1" key="1">
    <citation type="submission" date="2020-05" db="EMBL/GenBank/DDBJ databases">
        <authorList>
            <person name="Chiriac C."/>
            <person name="Salcher M."/>
            <person name="Ghai R."/>
            <person name="Kavagutti S V."/>
        </authorList>
    </citation>
    <scope>NUCLEOTIDE SEQUENCE</scope>
</reference>
<organism evidence="1">
    <name type="scientific">freshwater metagenome</name>
    <dbReference type="NCBI Taxonomy" id="449393"/>
    <lineage>
        <taxon>unclassified sequences</taxon>
        <taxon>metagenomes</taxon>
        <taxon>ecological metagenomes</taxon>
    </lineage>
</organism>
<evidence type="ECO:0000313" key="1">
    <source>
        <dbReference type="EMBL" id="CAB4534929.1"/>
    </source>
</evidence>
<dbReference type="EMBL" id="CAEZSF010000047">
    <property type="protein sequence ID" value="CAB4534929.1"/>
    <property type="molecule type" value="Genomic_DNA"/>
</dbReference>
<name>A0A6J6B998_9ZZZZ</name>
<proteinExistence type="predicted"/>